<dbReference type="Proteomes" id="UP000811399">
    <property type="component" value="Unassembled WGS sequence"/>
</dbReference>
<gene>
    <name evidence="1" type="ORF">CVU5213_08780</name>
</gene>
<dbReference type="EMBL" id="VJYU01000084">
    <property type="protein sequence ID" value="MBS4241794.1"/>
    <property type="molecule type" value="Genomic_DNA"/>
</dbReference>
<sequence length="69" mass="8074">YNFLPQLLAFYDGLDRTAFYDGKDFDNMYMTSFLQALIDKFDNALAVEINGGWCEIDFKKDLEIEFVTL</sequence>
<organism evidence="1 2">
    <name type="scientific">Campylobacter vulpis</name>
    <dbReference type="NCBI Taxonomy" id="1655500"/>
    <lineage>
        <taxon>Bacteria</taxon>
        <taxon>Pseudomonadati</taxon>
        <taxon>Campylobacterota</taxon>
        <taxon>Epsilonproteobacteria</taxon>
        <taxon>Campylobacterales</taxon>
        <taxon>Campylobacteraceae</taxon>
        <taxon>Campylobacter</taxon>
    </lineage>
</organism>
<feature type="non-terminal residue" evidence="1">
    <location>
        <position position="1"/>
    </location>
</feature>
<accession>A0ABS5P558</accession>
<dbReference type="InterPro" id="IPR029044">
    <property type="entry name" value="Nucleotide-diphossugar_trans"/>
</dbReference>
<evidence type="ECO:0000313" key="2">
    <source>
        <dbReference type="Proteomes" id="UP000811399"/>
    </source>
</evidence>
<evidence type="ECO:0000313" key="1">
    <source>
        <dbReference type="EMBL" id="MBS4241794.1"/>
    </source>
</evidence>
<dbReference type="SUPFAM" id="SSF53448">
    <property type="entry name" value="Nucleotide-diphospho-sugar transferases"/>
    <property type="match status" value="1"/>
</dbReference>
<comment type="caution">
    <text evidence="1">The sequence shown here is derived from an EMBL/GenBank/DDBJ whole genome shotgun (WGS) entry which is preliminary data.</text>
</comment>
<name>A0ABS5P558_9BACT</name>
<reference evidence="1 2" key="1">
    <citation type="journal article" date="2021" name="Syst. Appl. Microbiol.">
        <title>nCampylobacter vulpis sp. nov. isolated from wild red foxes.</title>
        <authorList>
            <person name="Parisi A."/>
            <person name="Chiara M."/>
            <person name="Caffara M."/>
            <person name="Mion D."/>
            <person name="Miller W.G."/>
            <person name="Caruso M."/>
            <person name="Manzari C."/>
            <person name="Florio D."/>
            <person name="Capozzi L."/>
            <person name="D'Erchia A.M."/>
            <person name="Manzulli V."/>
            <person name="Zanoni R.G."/>
        </authorList>
    </citation>
    <scope>NUCLEOTIDE SEQUENCE [LARGE SCALE GENOMIC DNA]</scope>
    <source>
        <strain evidence="1 2">52/13</strain>
    </source>
</reference>
<keyword evidence="2" id="KW-1185">Reference proteome</keyword>
<proteinExistence type="predicted"/>
<protein>
    <submittedName>
        <fullName evidence="1">Sugar nucleotidyltransferase</fullName>
    </submittedName>
</protein>